<dbReference type="InterPro" id="IPR001387">
    <property type="entry name" value="Cro/C1-type_HTH"/>
</dbReference>
<dbReference type="AlphaFoldDB" id="A0A2B9E0J3"/>
<evidence type="ECO:0008006" key="3">
    <source>
        <dbReference type="Google" id="ProtNLM"/>
    </source>
</evidence>
<name>A0A2B9E0J3_BACCE</name>
<dbReference type="CDD" id="cd00093">
    <property type="entry name" value="HTH_XRE"/>
    <property type="match status" value="1"/>
</dbReference>
<sequence>MEKYSYQALLWELQHVEHELKKQKELDRRYTSLYMQANAGNLRHVVCSLYTERGLSMKEFANEIKVSESEIHDLIRKGMVTEKLLDLICTYFQIQKTPAFIRYIQ</sequence>
<evidence type="ECO:0000313" key="2">
    <source>
        <dbReference type="Proteomes" id="UP000222054"/>
    </source>
</evidence>
<gene>
    <name evidence="1" type="ORF">CN958_14860</name>
</gene>
<accession>A0A2B9E0J3</accession>
<protein>
    <recommendedName>
        <fullName evidence="3">XRE family transcriptional regulator</fullName>
    </recommendedName>
</protein>
<dbReference type="Proteomes" id="UP000222054">
    <property type="component" value="Unassembled WGS sequence"/>
</dbReference>
<evidence type="ECO:0000313" key="1">
    <source>
        <dbReference type="EMBL" id="PGM92851.1"/>
    </source>
</evidence>
<comment type="caution">
    <text evidence="1">The sequence shown here is derived from an EMBL/GenBank/DDBJ whole genome shotgun (WGS) entry which is preliminary data.</text>
</comment>
<reference evidence="1 2" key="1">
    <citation type="submission" date="2017-09" db="EMBL/GenBank/DDBJ databases">
        <title>Large-scale bioinformatics analysis of Bacillus genomes uncovers conserved roles of natural products in bacterial physiology.</title>
        <authorList>
            <consortium name="Agbiome Team Llc"/>
            <person name="Bleich R.M."/>
            <person name="Grubbs K.J."/>
            <person name="Santa Maria K.C."/>
            <person name="Allen S.E."/>
            <person name="Farag S."/>
            <person name="Shank E.A."/>
            <person name="Bowers A."/>
        </authorList>
    </citation>
    <scope>NUCLEOTIDE SEQUENCE [LARGE SCALE GENOMIC DNA]</scope>
    <source>
        <strain evidence="1 2">AFS053130</strain>
    </source>
</reference>
<dbReference type="EMBL" id="NUHO01000051">
    <property type="protein sequence ID" value="PGM92851.1"/>
    <property type="molecule type" value="Genomic_DNA"/>
</dbReference>
<proteinExistence type="predicted"/>
<organism evidence="1 2">
    <name type="scientific">Bacillus cereus</name>
    <dbReference type="NCBI Taxonomy" id="1396"/>
    <lineage>
        <taxon>Bacteria</taxon>
        <taxon>Bacillati</taxon>
        <taxon>Bacillota</taxon>
        <taxon>Bacilli</taxon>
        <taxon>Bacillales</taxon>
        <taxon>Bacillaceae</taxon>
        <taxon>Bacillus</taxon>
        <taxon>Bacillus cereus group</taxon>
    </lineage>
</organism>